<organism evidence="1 2">
    <name type="scientific">Araneus ventricosus</name>
    <name type="common">Orbweaver spider</name>
    <name type="synonym">Epeira ventricosa</name>
    <dbReference type="NCBI Taxonomy" id="182803"/>
    <lineage>
        <taxon>Eukaryota</taxon>
        <taxon>Metazoa</taxon>
        <taxon>Ecdysozoa</taxon>
        <taxon>Arthropoda</taxon>
        <taxon>Chelicerata</taxon>
        <taxon>Arachnida</taxon>
        <taxon>Araneae</taxon>
        <taxon>Araneomorphae</taxon>
        <taxon>Entelegynae</taxon>
        <taxon>Araneoidea</taxon>
        <taxon>Araneidae</taxon>
        <taxon>Araneus</taxon>
    </lineage>
</organism>
<dbReference type="AlphaFoldDB" id="A0A4Y2I8S3"/>
<evidence type="ECO:0000313" key="1">
    <source>
        <dbReference type="EMBL" id="GBM74054.1"/>
    </source>
</evidence>
<evidence type="ECO:0000313" key="2">
    <source>
        <dbReference type="Proteomes" id="UP000499080"/>
    </source>
</evidence>
<sequence>MHSVQILSDRLIWWKLERKAKLGGILSDHRLKLETIPKSRTLKPIGIHKPHYDRTDGEMVNNITRGIMTSYFSLSRSCYGNHNENKSVHFSSAFQFS</sequence>
<gene>
    <name evidence="1" type="ORF">AVEN_232331_1</name>
</gene>
<dbReference type="EMBL" id="BGPR01002472">
    <property type="protein sequence ID" value="GBM74054.1"/>
    <property type="molecule type" value="Genomic_DNA"/>
</dbReference>
<reference evidence="1 2" key="1">
    <citation type="journal article" date="2019" name="Sci. Rep.">
        <title>Orb-weaving spider Araneus ventricosus genome elucidates the spidroin gene catalogue.</title>
        <authorList>
            <person name="Kono N."/>
            <person name="Nakamura H."/>
            <person name="Ohtoshi R."/>
            <person name="Moran D.A.P."/>
            <person name="Shinohara A."/>
            <person name="Yoshida Y."/>
            <person name="Fujiwara M."/>
            <person name="Mori M."/>
            <person name="Tomita M."/>
            <person name="Arakawa K."/>
        </authorList>
    </citation>
    <scope>NUCLEOTIDE SEQUENCE [LARGE SCALE GENOMIC DNA]</scope>
</reference>
<name>A0A4Y2I8S3_ARAVE</name>
<comment type="caution">
    <text evidence="1">The sequence shown here is derived from an EMBL/GenBank/DDBJ whole genome shotgun (WGS) entry which is preliminary data.</text>
</comment>
<proteinExistence type="predicted"/>
<dbReference type="Proteomes" id="UP000499080">
    <property type="component" value="Unassembled WGS sequence"/>
</dbReference>
<protein>
    <submittedName>
        <fullName evidence="1">Uncharacterized protein</fullName>
    </submittedName>
</protein>
<keyword evidence="2" id="KW-1185">Reference proteome</keyword>
<accession>A0A4Y2I8S3</accession>